<protein>
    <recommendedName>
        <fullName evidence="4">Tryptophan 2-monooxygenase</fullName>
        <ecNumber evidence="3">1.13.12.3</ecNumber>
    </recommendedName>
</protein>
<keyword evidence="5" id="KW-0073">Auxin biosynthesis</keyword>
<evidence type="ECO:0000259" key="7">
    <source>
        <dbReference type="Pfam" id="PF01593"/>
    </source>
</evidence>
<reference evidence="8 9" key="2">
    <citation type="submission" date="2015-02" db="EMBL/GenBank/DDBJ databases">
        <title>The complete genome of Sphingomonas hengshuiensis sp. WHSC-8 isolated from soil of Hengshui Lake.</title>
        <authorList>
            <person name="Wei S."/>
            <person name="Guo J."/>
            <person name="Su C."/>
            <person name="Wu R."/>
            <person name="Zhang Z."/>
            <person name="Liang K."/>
            <person name="Li H."/>
            <person name="Wang T."/>
            <person name="Liu H."/>
            <person name="Zhang C."/>
            <person name="Li Z."/>
            <person name="Wang Q."/>
            <person name="Meng J."/>
        </authorList>
    </citation>
    <scope>NUCLEOTIDE SEQUENCE [LARGE SCALE GENOMIC DNA]</scope>
    <source>
        <strain evidence="8 9">WHSC-8</strain>
    </source>
</reference>
<evidence type="ECO:0000256" key="3">
    <source>
        <dbReference type="ARBA" id="ARBA00012535"/>
    </source>
</evidence>
<gene>
    <name evidence="8" type="ORF">TS85_06280</name>
</gene>
<dbReference type="SUPFAM" id="SSF54373">
    <property type="entry name" value="FAD-linked reductases, C-terminal domain"/>
    <property type="match status" value="1"/>
</dbReference>
<dbReference type="Gene3D" id="3.50.50.60">
    <property type="entry name" value="FAD/NAD(P)-binding domain"/>
    <property type="match status" value="2"/>
</dbReference>
<dbReference type="InterPro" id="IPR050281">
    <property type="entry name" value="Flavin_monoamine_oxidase"/>
</dbReference>
<comment type="catalytic activity">
    <reaction evidence="6">
        <text>L-tryptophan + O2 = indole-3-acetamide + CO2 + H2O</text>
        <dbReference type="Rhea" id="RHEA:16165"/>
        <dbReference type="ChEBI" id="CHEBI:15377"/>
        <dbReference type="ChEBI" id="CHEBI:15379"/>
        <dbReference type="ChEBI" id="CHEBI:16031"/>
        <dbReference type="ChEBI" id="CHEBI:16526"/>
        <dbReference type="ChEBI" id="CHEBI:57912"/>
        <dbReference type="EC" id="1.13.12.3"/>
    </reaction>
</comment>
<proteinExistence type="inferred from homology"/>
<evidence type="ECO:0000256" key="6">
    <source>
        <dbReference type="ARBA" id="ARBA00047321"/>
    </source>
</evidence>
<feature type="domain" description="Amine oxidase" evidence="7">
    <location>
        <begin position="14"/>
        <end position="84"/>
    </location>
</feature>
<accession>A0A7U5BFH3</accession>
<dbReference type="Pfam" id="PF01593">
    <property type="entry name" value="Amino_oxidase"/>
    <property type="match status" value="2"/>
</dbReference>
<evidence type="ECO:0000256" key="1">
    <source>
        <dbReference type="ARBA" id="ARBA00004814"/>
    </source>
</evidence>
<dbReference type="AlphaFoldDB" id="A0A7U5BFH3"/>
<reference evidence="8 9" key="1">
    <citation type="journal article" date="2015" name="Int. J. Syst. Evol. Microbiol.">
        <title>Sphingomonas hengshuiensis sp. nov., isolated from lake wetland.</title>
        <authorList>
            <person name="Wei S."/>
            <person name="Wang T."/>
            <person name="Liu H."/>
            <person name="Zhang C."/>
            <person name="Guo J."/>
            <person name="Wang Q."/>
            <person name="Liang K."/>
            <person name="Zhang Z."/>
        </authorList>
    </citation>
    <scope>NUCLEOTIDE SEQUENCE [LARGE SCALE GENOMIC DNA]</scope>
    <source>
        <strain evidence="8 9">WHSC-8</strain>
    </source>
</reference>
<dbReference type="Proteomes" id="UP000032300">
    <property type="component" value="Chromosome"/>
</dbReference>
<sequence length="409" mass="42380">MTAPEIIVIGARAAGVAAARTLSDAGKAVLLVEASDRVGGRAHTVHVAGMPLDLGAGWLHSAQHNPWVSIAEASGFAVDRTLPRWRNQWRDLGFSPAERAAAGAAYETFDRRMRDAPPPSDCAADAMAPDGEWNGYLDAISGFINGASNRAVSITDYLAYDDAATETDWRVPDGYGALVAAHARGLPIALSTPVTAIDTSGTRLRVETPRGTIDAGAAIVTVSTNVLASGAIRLPTAFDPALHAAASLPLGLADKLFLALDDADAIEPNAHLLGNPRAAVTGTYTLRPFGRPVIEVMFGGEGAEAMAAEGLDGATAFAIDELCGLLGKEWRPRLRLLAGSAWGRTDFILGGYSHALPGCRAARAALAAPVDPRIRFAGEACSANEFSTAHGAYKTGVDAARALLGQAAA</sequence>
<dbReference type="PANTHER" id="PTHR10742:SF410">
    <property type="entry name" value="LYSINE-SPECIFIC HISTONE DEMETHYLASE 2"/>
    <property type="match status" value="1"/>
</dbReference>
<dbReference type="OrthoDB" id="337830at2"/>
<evidence type="ECO:0000256" key="5">
    <source>
        <dbReference type="ARBA" id="ARBA00023070"/>
    </source>
</evidence>
<comment type="pathway">
    <text evidence="1">Plant hormone metabolism; auxin biosynthesis.</text>
</comment>
<evidence type="ECO:0000313" key="9">
    <source>
        <dbReference type="Proteomes" id="UP000032300"/>
    </source>
</evidence>
<dbReference type="EMBL" id="CP010836">
    <property type="protein sequence ID" value="AJP74316.1"/>
    <property type="molecule type" value="Genomic_DNA"/>
</dbReference>
<dbReference type="KEGG" id="sphi:TS85_06280"/>
<dbReference type="GO" id="GO:0009851">
    <property type="term" value="P:auxin biosynthetic process"/>
    <property type="evidence" value="ECO:0007669"/>
    <property type="project" value="UniProtKB-KW"/>
</dbReference>
<evidence type="ECO:0000313" key="8">
    <source>
        <dbReference type="EMBL" id="AJP74316.1"/>
    </source>
</evidence>
<organism evidence="8 9">
    <name type="scientific">Sphingomonas hengshuiensis</name>
    <dbReference type="NCBI Taxonomy" id="1609977"/>
    <lineage>
        <taxon>Bacteria</taxon>
        <taxon>Pseudomonadati</taxon>
        <taxon>Pseudomonadota</taxon>
        <taxon>Alphaproteobacteria</taxon>
        <taxon>Sphingomonadales</taxon>
        <taxon>Sphingomonadaceae</taxon>
        <taxon>Sphingomonas</taxon>
    </lineage>
</organism>
<comment type="similarity">
    <text evidence="2">Belongs to the tryptophan 2-monooxygenase family.</text>
</comment>
<dbReference type="EC" id="1.13.12.3" evidence="3"/>
<name>A0A7U5BFH3_9SPHN</name>
<evidence type="ECO:0000256" key="2">
    <source>
        <dbReference type="ARBA" id="ARBA00005833"/>
    </source>
</evidence>
<dbReference type="RefSeq" id="WP_044335981.1">
    <property type="nucleotide sequence ID" value="NZ_CP010836.1"/>
</dbReference>
<dbReference type="InterPro" id="IPR002937">
    <property type="entry name" value="Amino_oxidase"/>
</dbReference>
<dbReference type="Gene3D" id="3.90.660.10">
    <property type="match status" value="1"/>
</dbReference>
<feature type="domain" description="Amine oxidase" evidence="7">
    <location>
        <begin position="130"/>
        <end position="404"/>
    </location>
</feature>
<keyword evidence="9" id="KW-1185">Reference proteome</keyword>
<dbReference type="InterPro" id="IPR036188">
    <property type="entry name" value="FAD/NAD-bd_sf"/>
</dbReference>
<dbReference type="SUPFAM" id="SSF51905">
    <property type="entry name" value="FAD/NAD(P)-binding domain"/>
    <property type="match status" value="1"/>
</dbReference>
<evidence type="ECO:0000256" key="4">
    <source>
        <dbReference type="ARBA" id="ARBA00017871"/>
    </source>
</evidence>
<dbReference type="GO" id="GO:0050361">
    <property type="term" value="F:tryptophan 2-monooxygenase activity"/>
    <property type="evidence" value="ECO:0007669"/>
    <property type="project" value="UniProtKB-EC"/>
</dbReference>
<dbReference type="PANTHER" id="PTHR10742">
    <property type="entry name" value="FLAVIN MONOAMINE OXIDASE"/>
    <property type="match status" value="1"/>
</dbReference>